<dbReference type="GO" id="GO:0032801">
    <property type="term" value="P:receptor catabolic process"/>
    <property type="evidence" value="ECO:0007669"/>
    <property type="project" value="TreeGrafter"/>
</dbReference>
<evidence type="ECO:0000256" key="14">
    <source>
        <dbReference type="SAM" id="MobiDB-lite"/>
    </source>
</evidence>
<evidence type="ECO:0000313" key="18">
    <source>
        <dbReference type="RefSeq" id="XP_013879054.1"/>
    </source>
</evidence>
<keyword evidence="17" id="KW-1185">Reference proteome</keyword>
<dbReference type="PROSITE" id="PS51498">
    <property type="entry name" value="MABP"/>
    <property type="match status" value="1"/>
</dbReference>
<dbReference type="GO" id="GO:0005829">
    <property type="term" value="C:cytosol"/>
    <property type="evidence" value="ECO:0007669"/>
    <property type="project" value="TreeGrafter"/>
</dbReference>
<organism evidence="17 18">
    <name type="scientific">Austrofundulus limnaeus</name>
    <name type="common">Annual killifish</name>
    <dbReference type="NCBI Taxonomy" id="52670"/>
    <lineage>
        <taxon>Eukaryota</taxon>
        <taxon>Metazoa</taxon>
        <taxon>Chordata</taxon>
        <taxon>Craniata</taxon>
        <taxon>Vertebrata</taxon>
        <taxon>Euteleostomi</taxon>
        <taxon>Actinopterygii</taxon>
        <taxon>Neopterygii</taxon>
        <taxon>Teleostei</taxon>
        <taxon>Neoteleostei</taxon>
        <taxon>Acanthomorphata</taxon>
        <taxon>Ovalentaria</taxon>
        <taxon>Atherinomorphae</taxon>
        <taxon>Cyprinodontiformes</taxon>
        <taxon>Rivulidae</taxon>
        <taxon>Austrofundulus</taxon>
    </lineage>
</organism>
<evidence type="ECO:0000256" key="8">
    <source>
        <dbReference type="ARBA" id="ARBA00022927"/>
    </source>
</evidence>
<feature type="compositionally biased region" description="Pro residues" evidence="14">
    <location>
        <begin position="176"/>
        <end position="189"/>
    </location>
</feature>
<evidence type="ECO:0000256" key="5">
    <source>
        <dbReference type="ARBA" id="ARBA00022448"/>
    </source>
</evidence>
<sequence>MSLMENRTVRPVTGVAWTSNTGTCPKNFTLISITEDGAAANFTRSFAIKSGYYLCYSKDLAEGNLVVDIQIISDKDALPHGYICIPEHLEPKTSVSKKKRVCVRLSPVSSVDTAVLDIKLTAKSKMMLQHYTYVGDINGYVLWCRKGHFSSPVPQPKPRKFSLDIRSLSLEQQTPPSLPLKPSNPPPTLPAGRLSHRRHTLNVKDNVDKSADSSVHGITALDGVPFSLHPDYDFQANEMSLQLNSQLNNIRIKSFKDIENEYNYAFTVEESAAKRTRPSVSAEQVASAQ</sequence>
<evidence type="ECO:0000256" key="4">
    <source>
        <dbReference type="ARBA" id="ARBA00017653"/>
    </source>
</evidence>
<evidence type="ECO:0000256" key="6">
    <source>
        <dbReference type="ARBA" id="ARBA00022490"/>
    </source>
</evidence>
<feature type="region of interest" description="Disordered" evidence="14">
    <location>
        <begin position="173"/>
        <end position="194"/>
    </location>
</feature>
<comment type="similarity">
    <text evidence="3">Belongs to the MVB12 family.</text>
</comment>
<dbReference type="InterPro" id="IPR023341">
    <property type="entry name" value="MABP"/>
</dbReference>
<dbReference type="STRING" id="52670.A0A2I4CGD1"/>
<evidence type="ECO:0000256" key="2">
    <source>
        <dbReference type="ARBA" id="ARBA00004633"/>
    </source>
</evidence>
<keyword evidence="9" id="KW-0729">SH3-binding</keyword>
<evidence type="ECO:0000259" key="15">
    <source>
        <dbReference type="PROSITE" id="PS51497"/>
    </source>
</evidence>
<dbReference type="AlphaFoldDB" id="A0A2I4CGD1"/>
<comment type="function">
    <text evidence="13">Component of the ESCRT-I complex, a regulator of vesicular trafficking process. Required for the sorting of endocytic ubiquitinated cargos into multivesicular bodies.</text>
</comment>
<accession>A0A2I4CGD1</accession>
<evidence type="ECO:0000256" key="1">
    <source>
        <dbReference type="ARBA" id="ARBA00004496"/>
    </source>
</evidence>
<dbReference type="PROSITE" id="PS51497">
    <property type="entry name" value="UMA"/>
    <property type="match status" value="1"/>
</dbReference>
<dbReference type="InterPro" id="IPR018798">
    <property type="entry name" value="MVB12A/B"/>
</dbReference>
<feature type="domain" description="MABP" evidence="16">
    <location>
        <begin position="9"/>
        <end position="148"/>
    </location>
</feature>
<dbReference type="GO" id="GO:0046755">
    <property type="term" value="P:viral budding"/>
    <property type="evidence" value="ECO:0007669"/>
    <property type="project" value="TreeGrafter"/>
</dbReference>
<evidence type="ECO:0000256" key="11">
    <source>
        <dbReference type="ARBA" id="ARBA00033002"/>
    </source>
</evidence>
<name>A0A2I4CGD1_AUSLI</name>
<evidence type="ECO:0000256" key="10">
    <source>
        <dbReference type="ARBA" id="ARBA00023136"/>
    </source>
</evidence>
<dbReference type="GO" id="GO:0031902">
    <property type="term" value="C:late endosome membrane"/>
    <property type="evidence" value="ECO:0007669"/>
    <property type="project" value="UniProtKB-SubCell"/>
</dbReference>
<dbReference type="FunFam" id="2.100.10.50:FF:000002">
    <property type="entry name" value="Multivesicular body subunit 12B"/>
    <property type="match status" value="1"/>
</dbReference>
<dbReference type="GO" id="GO:0015031">
    <property type="term" value="P:protein transport"/>
    <property type="evidence" value="ECO:0007669"/>
    <property type="project" value="UniProtKB-KW"/>
</dbReference>
<dbReference type="GO" id="GO:0042058">
    <property type="term" value="P:regulation of epidermal growth factor receptor signaling pathway"/>
    <property type="evidence" value="ECO:0007669"/>
    <property type="project" value="TreeGrafter"/>
</dbReference>
<dbReference type="PANTHER" id="PTHR31612">
    <property type="entry name" value="MULTIVESICULAR BODY SUBUNIT 12A"/>
    <property type="match status" value="1"/>
</dbReference>
<dbReference type="FunCoup" id="A0A2I4CGD1">
    <property type="interactions" value="789"/>
</dbReference>
<dbReference type="InParanoid" id="A0A2I4CGD1"/>
<keyword evidence="7" id="KW-0967">Endosome</keyword>
<comment type="subcellular location">
    <subcellularLocation>
        <location evidence="1">Cytoplasm</location>
    </subcellularLocation>
    <subcellularLocation>
        <location evidence="2">Late endosome membrane</location>
        <topology evidence="2">Peripheral membrane protein</topology>
    </subcellularLocation>
</comment>
<dbReference type="InterPro" id="IPR023340">
    <property type="entry name" value="UMA"/>
</dbReference>
<reference evidence="18" key="1">
    <citation type="submission" date="2025-08" db="UniProtKB">
        <authorList>
            <consortium name="RefSeq"/>
        </authorList>
    </citation>
    <scope>IDENTIFICATION</scope>
</reference>
<keyword evidence="8" id="KW-0653">Protein transport</keyword>
<dbReference type="GO" id="GO:0019075">
    <property type="term" value="P:virus maturation"/>
    <property type="evidence" value="ECO:0007669"/>
    <property type="project" value="TreeGrafter"/>
</dbReference>
<evidence type="ECO:0000256" key="12">
    <source>
        <dbReference type="ARBA" id="ARBA00033024"/>
    </source>
</evidence>
<dbReference type="KEGG" id="alim:106528432"/>
<evidence type="ECO:0000256" key="7">
    <source>
        <dbReference type="ARBA" id="ARBA00022753"/>
    </source>
</evidence>
<dbReference type="Pfam" id="PF10240">
    <property type="entry name" value="DUF2464"/>
    <property type="match status" value="1"/>
</dbReference>
<dbReference type="GO" id="GO:0032510">
    <property type="term" value="P:endosome to lysosome transport via multivesicular body sorting pathway"/>
    <property type="evidence" value="ECO:0007669"/>
    <property type="project" value="TreeGrafter"/>
</dbReference>
<dbReference type="Proteomes" id="UP000192220">
    <property type="component" value="Unplaced"/>
</dbReference>
<keyword evidence="6" id="KW-0963">Cytoplasm</keyword>
<dbReference type="PANTHER" id="PTHR31612:SF2">
    <property type="entry name" value="MULTIVESICULAR BODY SUBUNIT 12A"/>
    <property type="match status" value="1"/>
</dbReference>
<dbReference type="GO" id="GO:0017124">
    <property type="term" value="F:SH3 domain binding"/>
    <property type="evidence" value="ECO:0007669"/>
    <property type="project" value="UniProtKB-KW"/>
</dbReference>
<evidence type="ECO:0000256" key="9">
    <source>
        <dbReference type="ARBA" id="ARBA00023036"/>
    </source>
</evidence>
<dbReference type="RefSeq" id="XP_013879054.1">
    <property type="nucleotide sequence ID" value="XM_014023600.1"/>
</dbReference>
<dbReference type="GO" id="GO:0000813">
    <property type="term" value="C:ESCRT I complex"/>
    <property type="evidence" value="ECO:0007669"/>
    <property type="project" value="InterPro"/>
</dbReference>
<dbReference type="OrthoDB" id="6021306at2759"/>
<keyword evidence="5" id="KW-0813">Transport</keyword>
<dbReference type="InterPro" id="IPR040335">
    <property type="entry name" value="MVB12A"/>
</dbReference>
<evidence type="ECO:0000256" key="13">
    <source>
        <dbReference type="ARBA" id="ARBA00053101"/>
    </source>
</evidence>
<evidence type="ECO:0000259" key="16">
    <source>
        <dbReference type="PROSITE" id="PS51498"/>
    </source>
</evidence>
<protein>
    <recommendedName>
        <fullName evidence="4">Multivesicular body subunit 12A</fullName>
    </recommendedName>
    <alternativeName>
        <fullName evidence="12">ESCRT-I complex subunit MVB12A</fullName>
    </alternativeName>
    <alternativeName>
        <fullName evidence="11">Protein FAM125A</fullName>
    </alternativeName>
</protein>
<evidence type="ECO:0000256" key="3">
    <source>
        <dbReference type="ARBA" id="ARBA00010432"/>
    </source>
</evidence>
<dbReference type="GeneID" id="106528432"/>
<dbReference type="Gene3D" id="2.100.10.50">
    <property type="match status" value="1"/>
</dbReference>
<keyword evidence="10" id="KW-0472">Membrane</keyword>
<feature type="domain" description="UMA" evidence="15">
    <location>
        <begin position="221"/>
        <end position="273"/>
    </location>
</feature>
<proteinExistence type="inferred from homology"/>
<evidence type="ECO:0000313" key="17">
    <source>
        <dbReference type="Proteomes" id="UP000192220"/>
    </source>
</evidence>
<gene>
    <name evidence="18" type="primary">LOC106528432</name>
</gene>